<keyword evidence="8 10" id="KW-0503">Monooxygenase</keyword>
<keyword evidence="7 9" id="KW-0408">Iron</keyword>
<dbReference type="GO" id="GO:0016705">
    <property type="term" value="F:oxidoreductase activity, acting on paired donors, with incorporation or reduction of molecular oxygen"/>
    <property type="evidence" value="ECO:0007669"/>
    <property type="project" value="InterPro"/>
</dbReference>
<name>A0A0C3QVR3_9AGAM</name>
<comment type="cofactor">
    <cofactor evidence="1 9">
        <name>heme</name>
        <dbReference type="ChEBI" id="CHEBI:30413"/>
    </cofactor>
</comment>
<dbReference type="InterPro" id="IPR017972">
    <property type="entry name" value="Cyt_P450_CS"/>
</dbReference>
<dbReference type="Gene3D" id="1.10.630.10">
    <property type="entry name" value="Cytochrome P450"/>
    <property type="match status" value="1"/>
</dbReference>
<dbReference type="Proteomes" id="UP000054248">
    <property type="component" value="Unassembled WGS sequence"/>
</dbReference>
<keyword evidence="4 9" id="KW-0349">Heme</keyword>
<feature type="binding site" description="axial binding residue" evidence="9">
    <location>
        <position position="524"/>
    </location>
    <ligand>
        <name>heme</name>
        <dbReference type="ChEBI" id="CHEBI:30413"/>
    </ligand>
    <ligandPart>
        <name>Fe</name>
        <dbReference type="ChEBI" id="CHEBI:18248"/>
    </ligandPart>
</feature>
<dbReference type="PRINTS" id="PR00463">
    <property type="entry name" value="EP450I"/>
</dbReference>
<dbReference type="InterPro" id="IPR002401">
    <property type="entry name" value="Cyt_P450_E_grp-I"/>
</dbReference>
<dbReference type="PANTHER" id="PTHR24305">
    <property type="entry name" value="CYTOCHROME P450"/>
    <property type="match status" value="1"/>
</dbReference>
<evidence type="ECO:0000313" key="11">
    <source>
        <dbReference type="EMBL" id="KIO33746.1"/>
    </source>
</evidence>
<evidence type="ECO:0000256" key="9">
    <source>
        <dbReference type="PIRSR" id="PIRSR602401-1"/>
    </source>
</evidence>
<dbReference type="SUPFAM" id="SSF48264">
    <property type="entry name" value="Cytochrome P450"/>
    <property type="match status" value="1"/>
</dbReference>
<dbReference type="GO" id="GO:0020037">
    <property type="term" value="F:heme binding"/>
    <property type="evidence" value="ECO:0007669"/>
    <property type="project" value="InterPro"/>
</dbReference>
<dbReference type="InterPro" id="IPR050121">
    <property type="entry name" value="Cytochrome_P450_monoxygenase"/>
</dbReference>
<gene>
    <name evidence="11" type="ORF">M407DRAFT_17357</name>
</gene>
<evidence type="ECO:0000256" key="5">
    <source>
        <dbReference type="ARBA" id="ARBA00022723"/>
    </source>
</evidence>
<keyword evidence="6 10" id="KW-0560">Oxidoreductase</keyword>
<dbReference type="GO" id="GO:0004497">
    <property type="term" value="F:monooxygenase activity"/>
    <property type="evidence" value="ECO:0007669"/>
    <property type="project" value="UniProtKB-KW"/>
</dbReference>
<dbReference type="AlphaFoldDB" id="A0A0C3QVR3"/>
<sequence>MSSHPYLLGAACATPLLYLAITKWARPKPIPGIAHYPITSLLGDIPRVTEDMRVYGNIFDDGGFYNAAFKTGAPIWQLFVGPFDKWVGFADAQEMEDVLNRATRTRAVDQSDIMLAAFSGTIPYGMVSLKSDDVWRKHRRVMNPLVTSKYLKSMTPAIAESARALVDLWKSKMQRVKSKGGTCFSCEDDFRYVSIDAITSITLGKSLDTIPHARSIIETSEINVGPYGGATFHLPKLPLYESLRYLFECIGDATTLPAFIAYIKQQTLRYTPTFRKHYKYVIDHIFSFVTEARQAVKEARALNEEYEAKSLVGMVAEKEGLPGHESLHEWELRDEILAYIFAVSTCLGHDTTAAALTWGMKFLTENPRVQEVLHAELVNALADSPESRPVTFDEMMSPETTPYLEAVVSEILRCAKVAAASSKQTTEPLELLGTVIPPGTSIAWCTHIACDNATVDNEAKLRALDPVRSESSRKNGLGGRGLWKTPTDRFEPERWITVDEKTGQSTFNPRAGYSFPFGIGLRSCAGKQLAVLELKIYIATLNLAFFLSEVPKELSSHRAKIQISRVPDQAFVAPIEWN</sequence>
<keyword evidence="12" id="KW-1185">Reference proteome</keyword>
<dbReference type="InterPro" id="IPR036396">
    <property type="entry name" value="Cyt_P450_sf"/>
</dbReference>
<dbReference type="InterPro" id="IPR001128">
    <property type="entry name" value="Cyt_P450"/>
</dbReference>
<dbReference type="STRING" id="1051891.A0A0C3QVR3"/>
<dbReference type="PRINTS" id="PR00385">
    <property type="entry name" value="P450"/>
</dbReference>
<dbReference type="Pfam" id="PF00067">
    <property type="entry name" value="p450"/>
    <property type="match status" value="2"/>
</dbReference>
<dbReference type="OrthoDB" id="1470350at2759"/>
<evidence type="ECO:0000256" key="1">
    <source>
        <dbReference type="ARBA" id="ARBA00001971"/>
    </source>
</evidence>
<comment type="pathway">
    <text evidence="2">Secondary metabolite biosynthesis.</text>
</comment>
<dbReference type="EMBL" id="KN822946">
    <property type="protein sequence ID" value="KIO33746.1"/>
    <property type="molecule type" value="Genomic_DNA"/>
</dbReference>
<evidence type="ECO:0008006" key="13">
    <source>
        <dbReference type="Google" id="ProtNLM"/>
    </source>
</evidence>
<dbReference type="PANTHER" id="PTHR24305:SF166">
    <property type="entry name" value="CYTOCHROME P450 12A4, MITOCHONDRIAL-RELATED"/>
    <property type="match status" value="1"/>
</dbReference>
<reference evidence="12" key="2">
    <citation type="submission" date="2015-01" db="EMBL/GenBank/DDBJ databases">
        <title>Evolutionary Origins and Diversification of the Mycorrhizal Mutualists.</title>
        <authorList>
            <consortium name="DOE Joint Genome Institute"/>
            <consortium name="Mycorrhizal Genomics Consortium"/>
            <person name="Kohler A."/>
            <person name="Kuo A."/>
            <person name="Nagy L.G."/>
            <person name="Floudas D."/>
            <person name="Copeland A."/>
            <person name="Barry K.W."/>
            <person name="Cichocki N."/>
            <person name="Veneault-Fourrey C."/>
            <person name="LaButti K."/>
            <person name="Lindquist E.A."/>
            <person name="Lipzen A."/>
            <person name="Lundell T."/>
            <person name="Morin E."/>
            <person name="Murat C."/>
            <person name="Riley R."/>
            <person name="Ohm R."/>
            <person name="Sun H."/>
            <person name="Tunlid A."/>
            <person name="Henrissat B."/>
            <person name="Grigoriev I.V."/>
            <person name="Hibbett D.S."/>
            <person name="Martin F."/>
        </authorList>
    </citation>
    <scope>NUCLEOTIDE SEQUENCE [LARGE SCALE GENOMIC DNA]</scope>
    <source>
        <strain evidence="12">MUT 4182</strain>
    </source>
</reference>
<evidence type="ECO:0000256" key="4">
    <source>
        <dbReference type="ARBA" id="ARBA00022617"/>
    </source>
</evidence>
<evidence type="ECO:0000256" key="2">
    <source>
        <dbReference type="ARBA" id="ARBA00005179"/>
    </source>
</evidence>
<evidence type="ECO:0000256" key="7">
    <source>
        <dbReference type="ARBA" id="ARBA00023004"/>
    </source>
</evidence>
<evidence type="ECO:0000256" key="6">
    <source>
        <dbReference type="ARBA" id="ARBA00023002"/>
    </source>
</evidence>
<keyword evidence="5 9" id="KW-0479">Metal-binding</keyword>
<comment type="similarity">
    <text evidence="3 10">Belongs to the cytochrome P450 family.</text>
</comment>
<proteinExistence type="inferred from homology"/>
<dbReference type="PROSITE" id="PS00086">
    <property type="entry name" value="CYTOCHROME_P450"/>
    <property type="match status" value="1"/>
</dbReference>
<protein>
    <recommendedName>
        <fullName evidence="13">Cytochrome P450</fullName>
    </recommendedName>
</protein>
<evidence type="ECO:0000256" key="3">
    <source>
        <dbReference type="ARBA" id="ARBA00010617"/>
    </source>
</evidence>
<evidence type="ECO:0000313" key="12">
    <source>
        <dbReference type="Proteomes" id="UP000054248"/>
    </source>
</evidence>
<evidence type="ECO:0000256" key="10">
    <source>
        <dbReference type="RuleBase" id="RU000461"/>
    </source>
</evidence>
<dbReference type="GO" id="GO:0005506">
    <property type="term" value="F:iron ion binding"/>
    <property type="evidence" value="ECO:0007669"/>
    <property type="project" value="InterPro"/>
</dbReference>
<accession>A0A0C3QVR3</accession>
<organism evidence="11 12">
    <name type="scientific">Tulasnella calospora MUT 4182</name>
    <dbReference type="NCBI Taxonomy" id="1051891"/>
    <lineage>
        <taxon>Eukaryota</taxon>
        <taxon>Fungi</taxon>
        <taxon>Dikarya</taxon>
        <taxon>Basidiomycota</taxon>
        <taxon>Agaricomycotina</taxon>
        <taxon>Agaricomycetes</taxon>
        <taxon>Cantharellales</taxon>
        <taxon>Tulasnellaceae</taxon>
        <taxon>Tulasnella</taxon>
    </lineage>
</organism>
<evidence type="ECO:0000256" key="8">
    <source>
        <dbReference type="ARBA" id="ARBA00023033"/>
    </source>
</evidence>
<dbReference type="HOGENOM" id="CLU_025001_1_0_1"/>
<reference evidence="11 12" key="1">
    <citation type="submission" date="2014-04" db="EMBL/GenBank/DDBJ databases">
        <authorList>
            <consortium name="DOE Joint Genome Institute"/>
            <person name="Kuo A."/>
            <person name="Girlanda M."/>
            <person name="Perotto S."/>
            <person name="Kohler A."/>
            <person name="Nagy L.G."/>
            <person name="Floudas D."/>
            <person name="Copeland A."/>
            <person name="Barry K.W."/>
            <person name="Cichocki N."/>
            <person name="Veneault-Fourrey C."/>
            <person name="LaButti K."/>
            <person name="Lindquist E.A."/>
            <person name="Lipzen A."/>
            <person name="Lundell T."/>
            <person name="Morin E."/>
            <person name="Murat C."/>
            <person name="Sun H."/>
            <person name="Tunlid A."/>
            <person name="Henrissat B."/>
            <person name="Grigoriev I.V."/>
            <person name="Hibbett D.S."/>
            <person name="Martin F."/>
            <person name="Nordberg H.P."/>
            <person name="Cantor M.N."/>
            <person name="Hua S.X."/>
        </authorList>
    </citation>
    <scope>NUCLEOTIDE SEQUENCE [LARGE SCALE GENOMIC DNA]</scope>
    <source>
        <strain evidence="11 12">MUT 4182</strain>
    </source>
</reference>